<keyword evidence="2" id="KW-1185">Reference proteome</keyword>
<gene>
    <name evidence="1" type="ORF">BV898_17621</name>
</gene>
<evidence type="ECO:0000313" key="1">
    <source>
        <dbReference type="EMBL" id="OWA53187.1"/>
    </source>
</evidence>
<accession>A0A9X6NFF4</accession>
<name>A0A9X6NFF4_HYPEX</name>
<dbReference type="AlphaFoldDB" id="A0A9X6NFF4"/>
<organism evidence="1 2">
    <name type="scientific">Hypsibius exemplaris</name>
    <name type="common">Freshwater tardigrade</name>
    <dbReference type="NCBI Taxonomy" id="2072580"/>
    <lineage>
        <taxon>Eukaryota</taxon>
        <taxon>Metazoa</taxon>
        <taxon>Ecdysozoa</taxon>
        <taxon>Tardigrada</taxon>
        <taxon>Eutardigrada</taxon>
        <taxon>Parachela</taxon>
        <taxon>Hypsibioidea</taxon>
        <taxon>Hypsibiidae</taxon>
        <taxon>Hypsibius</taxon>
    </lineage>
</organism>
<reference evidence="2" key="1">
    <citation type="submission" date="2017-01" db="EMBL/GenBank/DDBJ databases">
        <title>Comparative genomics of anhydrobiosis in the tardigrade Hypsibius dujardini.</title>
        <authorList>
            <person name="Yoshida Y."/>
            <person name="Koutsovoulos G."/>
            <person name="Laetsch D."/>
            <person name="Stevens L."/>
            <person name="Kumar S."/>
            <person name="Horikawa D."/>
            <person name="Ishino K."/>
            <person name="Komine S."/>
            <person name="Tomita M."/>
            <person name="Blaxter M."/>
            <person name="Arakawa K."/>
        </authorList>
    </citation>
    <scope>NUCLEOTIDE SEQUENCE [LARGE SCALE GENOMIC DNA]</scope>
    <source>
        <strain evidence="2">Z151</strain>
    </source>
</reference>
<sequence length="138" mass="15124">MADSSAENLIVHGEAYQKTCEEFRSRTFYGMQSAIPRDARPKWVMLETDEDLRALIFTHLATTLAKHLLGGEKGILYYGANKPLGQGIVALHPDMVDAINTYIHSDKVKLNAPPLISIGQAINGTLHKAYKSASAVSK</sequence>
<evidence type="ECO:0000313" key="2">
    <source>
        <dbReference type="Proteomes" id="UP000192578"/>
    </source>
</evidence>
<proteinExistence type="predicted"/>
<protein>
    <submittedName>
        <fullName evidence="1">Uncharacterized protein</fullName>
    </submittedName>
</protein>
<dbReference type="Proteomes" id="UP000192578">
    <property type="component" value="Unassembled WGS sequence"/>
</dbReference>
<dbReference type="EMBL" id="MTYJ01000307">
    <property type="protein sequence ID" value="OWA53187.1"/>
    <property type="molecule type" value="Genomic_DNA"/>
</dbReference>
<comment type="caution">
    <text evidence="1">The sequence shown here is derived from an EMBL/GenBank/DDBJ whole genome shotgun (WGS) entry which is preliminary data.</text>
</comment>